<evidence type="ECO:0000259" key="1">
    <source>
        <dbReference type="Pfam" id="PF00149"/>
    </source>
</evidence>
<dbReference type="PANTHER" id="PTHR35769:SF2">
    <property type="entry name" value="CALCINEURIN-LIKE METALLO-PHOSPHOESTERASE SUPERFAMILY PROTEIN"/>
    <property type="match status" value="1"/>
</dbReference>
<comment type="caution">
    <text evidence="2">The sequence shown here is derived from an EMBL/GenBank/DDBJ whole genome shotgun (WGS) entry which is preliminary data.</text>
</comment>
<feature type="domain" description="Calcineurin-like phosphoesterase" evidence="1">
    <location>
        <begin position="12"/>
        <end position="202"/>
    </location>
</feature>
<feature type="non-terminal residue" evidence="2">
    <location>
        <position position="300"/>
    </location>
</feature>
<name>A0AA38FG59_TAXCH</name>
<reference evidence="2 3" key="1">
    <citation type="journal article" date="2021" name="Nat. Plants">
        <title>The Taxus genome provides insights into paclitaxel biosynthesis.</title>
        <authorList>
            <person name="Xiong X."/>
            <person name="Gou J."/>
            <person name="Liao Q."/>
            <person name="Li Y."/>
            <person name="Zhou Q."/>
            <person name="Bi G."/>
            <person name="Li C."/>
            <person name="Du R."/>
            <person name="Wang X."/>
            <person name="Sun T."/>
            <person name="Guo L."/>
            <person name="Liang H."/>
            <person name="Lu P."/>
            <person name="Wu Y."/>
            <person name="Zhang Z."/>
            <person name="Ro D.K."/>
            <person name="Shang Y."/>
            <person name="Huang S."/>
            <person name="Yan J."/>
        </authorList>
    </citation>
    <scope>NUCLEOTIDE SEQUENCE [LARGE SCALE GENOMIC DNA]</scope>
    <source>
        <strain evidence="2">Ta-2019</strain>
    </source>
</reference>
<dbReference type="InterPro" id="IPR027629">
    <property type="entry name" value="DevT-like"/>
</dbReference>
<dbReference type="Proteomes" id="UP000824469">
    <property type="component" value="Unassembled WGS sequence"/>
</dbReference>
<accession>A0AA38FG59</accession>
<keyword evidence="3" id="KW-1185">Reference proteome</keyword>
<dbReference type="GO" id="GO:0016787">
    <property type="term" value="F:hydrolase activity"/>
    <property type="evidence" value="ECO:0007669"/>
    <property type="project" value="InterPro"/>
</dbReference>
<dbReference type="NCBIfam" id="TIGR04168">
    <property type="entry name" value="TIGR04168 family protein"/>
    <property type="match status" value="1"/>
</dbReference>
<dbReference type="PANTHER" id="PTHR35769">
    <property type="entry name" value="CALCINEURIN-LIKE METALLO-PHOSPHOESTERASE SUPERFAMILY PROTEIN"/>
    <property type="match status" value="1"/>
</dbReference>
<dbReference type="OMA" id="GRKKCPY"/>
<protein>
    <recommendedName>
        <fullName evidence="1">Calcineurin-like phosphoesterase domain-containing protein</fullName>
    </recommendedName>
</protein>
<dbReference type="SUPFAM" id="SSF56300">
    <property type="entry name" value="Metallo-dependent phosphatases"/>
    <property type="match status" value="1"/>
</dbReference>
<sequence length="300" mass="32968">HDDWDTQQDAKALRSLKPDLVLFTGDFGNENVELVKGIGSLDLPKAAILGNHDCWNTAQFSSTGEDSVQAQLACFGKEHVGYDRLDFPQLKLSVVGGRPFSCGGPKIFHPRLIAKRYGVKNMKESARKIYETALGAPYDHAIVVLAHNGPTGLGSNKNDICGRDWFDDGGDHGDPDLAEAISFLKNNSQFKTPLVIFGHMHKRLANIDNSRTMLVIGDDGIFYLNGAIVPRVEDLTSESVDGTTSFNGNYSCDDQNCGTTKRVFTVLDLINGKPRKITEVWVTVNEEVAKMEESVIFECS</sequence>
<dbReference type="Pfam" id="PF00149">
    <property type="entry name" value="Metallophos"/>
    <property type="match status" value="1"/>
</dbReference>
<dbReference type="EMBL" id="JAHRHJ020000009">
    <property type="protein sequence ID" value="KAH9300071.1"/>
    <property type="molecule type" value="Genomic_DNA"/>
</dbReference>
<dbReference type="AlphaFoldDB" id="A0AA38FG59"/>
<dbReference type="InterPro" id="IPR004843">
    <property type="entry name" value="Calcineurin-like_PHP"/>
</dbReference>
<dbReference type="Gene3D" id="3.60.21.10">
    <property type="match status" value="1"/>
</dbReference>
<organism evidence="2 3">
    <name type="scientific">Taxus chinensis</name>
    <name type="common">Chinese yew</name>
    <name type="synonym">Taxus wallichiana var. chinensis</name>
    <dbReference type="NCBI Taxonomy" id="29808"/>
    <lineage>
        <taxon>Eukaryota</taxon>
        <taxon>Viridiplantae</taxon>
        <taxon>Streptophyta</taxon>
        <taxon>Embryophyta</taxon>
        <taxon>Tracheophyta</taxon>
        <taxon>Spermatophyta</taxon>
        <taxon>Pinopsida</taxon>
        <taxon>Pinidae</taxon>
        <taxon>Conifers II</taxon>
        <taxon>Cupressales</taxon>
        <taxon>Taxaceae</taxon>
        <taxon>Taxus</taxon>
    </lineage>
</organism>
<dbReference type="InterPro" id="IPR029052">
    <property type="entry name" value="Metallo-depent_PP-like"/>
</dbReference>
<evidence type="ECO:0000313" key="3">
    <source>
        <dbReference type="Proteomes" id="UP000824469"/>
    </source>
</evidence>
<gene>
    <name evidence="2" type="ORF">KI387_011654</name>
</gene>
<evidence type="ECO:0000313" key="2">
    <source>
        <dbReference type="EMBL" id="KAH9300071.1"/>
    </source>
</evidence>
<proteinExistence type="predicted"/>